<gene>
    <name evidence="1" type="ORF">PS900_03405</name>
</gene>
<proteinExistence type="predicted"/>
<evidence type="ECO:0000313" key="1">
    <source>
        <dbReference type="EMBL" id="VVP12284.1"/>
    </source>
</evidence>
<evidence type="ECO:0000313" key="2">
    <source>
        <dbReference type="Proteomes" id="UP000325723"/>
    </source>
</evidence>
<dbReference type="RefSeq" id="WP_150758279.1">
    <property type="nucleotide sequence ID" value="NZ_CABVIE010000010.1"/>
</dbReference>
<organism evidence="1 2">
    <name type="scientific">Pseudomonas fluorescens</name>
    <dbReference type="NCBI Taxonomy" id="294"/>
    <lineage>
        <taxon>Bacteria</taxon>
        <taxon>Pseudomonadati</taxon>
        <taxon>Pseudomonadota</taxon>
        <taxon>Gammaproteobacteria</taxon>
        <taxon>Pseudomonadales</taxon>
        <taxon>Pseudomonadaceae</taxon>
        <taxon>Pseudomonas</taxon>
    </lineage>
</organism>
<protein>
    <submittedName>
        <fullName evidence="1">Uncharacterized protein</fullName>
    </submittedName>
</protein>
<name>A0A8H2RTB3_PSEFL</name>
<reference evidence="1 2" key="1">
    <citation type="submission" date="2019-09" db="EMBL/GenBank/DDBJ databases">
        <authorList>
            <person name="Chandra G."/>
            <person name="Truman W A."/>
        </authorList>
    </citation>
    <scope>NUCLEOTIDE SEQUENCE [LARGE SCALE GENOMIC DNA]</scope>
    <source>
        <strain evidence="1">PS900</strain>
    </source>
</reference>
<sequence length="228" mass="25519">MTLSHLFHLESTPEVLDKSLHCVVFSTLQWKTPNLDVMAQPGKQRFAVLYNQPLEHSFVLETLEQAHIQGAMSGVKVVAAHKNLLYLFLSDDVAGKTFPAIESLWEPIKELDLNQRLEVDFASENEVYSGRSDYSFQSAVKEVLESNTLGIEPYLIPVLHDCSEEILYGGDLESHSLHVDIRQSSTSQPAAPAQFSSMALASVASMMGHTNHRITECYFRPLNEKPDT</sequence>
<dbReference type="EMBL" id="CABVIE010000010">
    <property type="protein sequence ID" value="VVP12284.1"/>
    <property type="molecule type" value="Genomic_DNA"/>
</dbReference>
<dbReference type="Proteomes" id="UP000325723">
    <property type="component" value="Unassembled WGS sequence"/>
</dbReference>
<dbReference type="AlphaFoldDB" id="A0A8H2RTB3"/>
<accession>A0A8H2RTB3</accession>
<comment type="caution">
    <text evidence="1">The sequence shown here is derived from an EMBL/GenBank/DDBJ whole genome shotgun (WGS) entry which is preliminary data.</text>
</comment>